<dbReference type="Pfam" id="PF08722">
    <property type="entry name" value="Tn7_TnsA-like_N"/>
    <property type="match status" value="1"/>
</dbReference>
<organism evidence="2 3">
    <name type="scientific">Catenovulum maritimum</name>
    <dbReference type="NCBI Taxonomy" id="1513271"/>
    <lineage>
        <taxon>Bacteria</taxon>
        <taxon>Pseudomonadati</taxon>
        <taxon>Pseudomonadota</taxon>
        <taxon>Gammaproteobacteria</taxon>
        <taxon>Alteromonadales</taxon>
        <taxon>Alteromonadaceae</taxon>
        <taxon>Catenovulum</taxon>
    </lineage>
</organism>
<reference evidence="2 3" key="1">
    <citation type="submission" date="2015-04" db="EMBL/GenBank/DDBJ databases">
        <title>Draft Genome Sequence of the Novel Agar-Digesting Marine Bacterium Q1.</title>
        <authorList>
            <person name="Li Y."/>
            <person name="Li D."/>
            <person name="Chen G."/>
            <person name="Du Z."/>
        </authorList>
    </citation>
    <scope>NUCLEOTIDE SEQUENCE [LARGE SCALE GENOMIC DNA]</scope>
    <source>
        <strain evidence="2 3">Q1</strain>
    </source>
</reference>
<dbReference type="PATRIC" id="fig|1513271.3.peg.269"/>
<evidence type="ECO:0000313" key="3">
    <source>
        <dbReference type="Proteomes" id="UP000037600"/>
    </source>
</evidence>
<comment type="caution">
    <text evidence="2">The sequence shown here is derived from an EMBL/GenBank/DDBJ whole genome shotgun (WGS) entry which is preliminary data.</text>
</comment>
<evidence type="ECO:0000259" key="1">
    <source>
        <dbReference type="Pfam" id="PF08722"/>
    </source>
</evidence>
<gene>
    <name evidence="2" type="ORF">XM47_01280</name>
</gene>
<keyword evidence="3" id="KW-1185">Reference proteome</keyword>
<dbReference type="Gene3D" id="3.40.91.30">
    <property type="match status" value="1"/>
</dbReference>
<dbReference type="Proteomes" id="UP000037600">
    <property type="component" value="Unassembled WGS sequence"/>
</dbReference>
<protein>
    <recommendedName>
        <fullName evidence="1">TnsA endonuclease N-terminal domain-containing protein</fullName>
    </recommendedName>
</protein>
<feature type="domain" description="TnsA endonuclease N-terminal" evidence="1">
    <location>
        <begin position="45"/>
        <end position="108"/>
    </location>
</feature>
<dbReference type="InterPro" id="IPR014833">
    <property type="entry name" value="TnsA_N"/>
</dbReference>
<sequence length="211" mass="24512">MYERVIQKSTCKNINKFSSQKCNRIMRVESCLEYDACFHFEFASQITAFKEQPLGFKYELNGKSHSYTPDFIVRIRTGEEIFYEVKPYGLTISDEFRLKFQAMQAASLTLGKKLELITDKQIRQAPLLNNLKLLHRYQRIHNYLSQFQKQLLKLITAAEKFKLSDLIEKTNTSFSEIIPSIADLLAKDILQSNLLKPLALDSELVYNGQLI</sequence>
<proteinExistence type="predicted"/>
<dbReference type="EMBL" id="LAZL01000002">
    <property type="protein sequence ID" value="KMT67003.1"/>
    <property type="molecule type" value="Genomic_DNA"/>
</dbReference>
<evidence type="ECO:0000313" key="2">
    <source>
        <dbReference type="EMBL" id="KMT67003.1"/>
    </source>
</evidence>
<dbReference type="AlphaFoldDB" id="A0A0J8H1X1"/>
<name>A0A0J8H1X1_9ALTE</name>
<accession>A0A0J8H1X1</accession>
<dbReference type="RefSeq" id="WP_077066441.1">
    <property type="nucleotide sequence ID" value="NZ_KQ130482.1"/>
</dbReference>